<dbReference type="InterPro" id="IPR018307">
    <property type="entry name" value="ABL9/DENND6_dom"/>
</dbReference>
<dbReference type="Proteomes" id="UP000014680">
    <property type="component" value="Unassembled WGS sequence"/>
</dbReference>
<reference evidence="2 3" key="1">
    <citation type="submission" date="2012-10" db="EMBL/GenBank/DDBJ databases">
        <authorList>
            <person name="Zafar N."/>
            <person name="Inman J."/>
            <person name="Hall N."/>
            <person name="Lorenzi H."/>
            <person name="Caler E."/>
        </authorList>
    </citation>
    <scope>NUCLEOTIDE SEQUENCE [LARGE SCALE GENOMIC DNA]</scope>
    <source>
        <strain evidence="2 3">IP1</strain>
    </source>
</reference>
<protein>
    <recommendedName>
        <fullName evidence="1">AVL9/DENND6 domain-containing protein</fullName>
    </recommendedName>
</protein>
<dbReference type="InterPro" id="IPR051731">
    <property type="entry name" value="DENND11/AVL9_GEFs"/>
</dbReference>
<evidence type="ECO:0000313" key="2">
    <source>
        <dbReference type="EMBL" id="ELP91021.1"/>
    </source>
</evidence>
<name>A0A0A1U862_ENTIV</name>
<gene>
    <name evidence="2" type="ORF">EIN_267370</name>
</gene>
<dbReference type="PANTHER" id="PTHR31017:SF1">
    <property type="entry name" value="LATE SECRETORY PATHWAY PROTEIN AVL9 HOMOLOG"/>
    <property type="match status" value="1"/>
</dbReference>
<dbReference type="GeneID" id="14890011"/>
<dbReference type="OrthoDB" id="28994at2759"/>
<feature type="domain" description="AVL9/DENND6" evidence="1">
    <location>
        <begin position="28"/>
        <end position="197"/>
    </location>
</feature>
<dbReference type="RefSeq" id="XP_004257792.1">
    <property type="nucleotide sequence ID" value="XM_004257744.1"/>
</dbReference>
<dbReference type="AlphaFoldDB" id="A0A0A1U862"/>
<keyword evidence="3" id="KW-1185">Reference proteome</keyword>
<dbReference type="PANTHER" id="PTHR31017">
    <property type="entry name" value="LATE SECRETORY PATHWAY PROTEIN AVL9-RELATED"/>
    <property type="match status" value="1"/>
</dbReference>
<accession>A0A0A1U862</accession>
<proteinExistence type="predicted"/>
<evidence type="ECO:0000259" key="1">
    <source>
        <dbReference type="Pfam" id="PF09794"/>
    </source>
</evidence>
<organism evidence="2 3">
    <name type="scientific">Entamoeba invadens IP1</name>
    <dbReference type="NCBI Taxonomy" id="370355"/>
    <lineage>
        <taxon>Eukaryota</taxon>
        <taxon>Amoebozoa</taxon>
        <taxon>Evosea</taxon>
        <taxon>Archamoebae</taxon>
        <taxon>Mastigamoebida</taxon>
        <taxon>Entamoebidae</taxon>
        <taxon>Entamoeba</taxon>
    </lineage>
</organism>
<dbReference type="Pfam" id="PF09794">
    <property type="entry name" value="Avl9"/>
    <property type="match status" value="1"/>
</dbReference>
<dbReference type="GO" id="GO:0005737">
    <property type="term" value="C:cytoplasm"/>
    <property type="evidence" value="ECO:0007669"/>
    <property type="project" value="TreeGrafter"/>
</dbReference>
<dbReference type="KEGG" id="eiv:EIN_267370"/>
<dbReference type="VEuPathDB" id="AmoebaDB:EIN_267370"/>
<dbReference type="EMBL" id="KB206479">
    <property type="protein sequence ID" value="ELP91021.1"/>
    <property type="molecule type" value="Genomic_DNA"/>
</dbReference>
<sequence length="388" mass="43502">MTSCVVKHLLLCSTQRNVITVYPPFPSTSPYNYNSIPYICLPECNGEYNYFTVPSRTIDTPMYGVSWIFKSTSALFLSRPENPSPEETVALCLLTQSPYLHVVVQRFKPLCELYFAQNTFINLELLQAIYKALNDSFEMGDYHLPDPCSLVNTCGQNIVSLIKMILLNSRVCVNNINSAEENSHWVITILSFIPGALFPAPLNLKEIGFTAQPKRSLLHCTLSEIDLLTNVQIFAGTSVFFREMSEIDCIVSEKGVSLNGEYKKTAALTKADKIFTTELLNASKSLNYDLVEELVLRYVIGAINVGIQSKGKIFPSGDVSDYGAAFLNEFRKTPMFKNFTNDSKISGVHPSKVPITNVSFKEYKKTKDVNVKCCSGMAFPLYFNYSQK</sequence>
<evidence type="ECO:0000313" key="3">
    <source>
        <dbReference type="Proteomes" id="UP000014680"/>
    </source>
</evidence>
<dbReference type="OMA" id="SHWVITI"/>